<dbReference type="EMBL" id="LGVR01000062">
    <property type="protein sequence ID" value="KOA84850.1"/>
    <property type="molecule type" value="Genomic_DNA"/>
</dbReference>
<keyword evidence="2" id="KW-1003">Cell membrane</keyword>
<evidence type="ECO:0000256" key="4">
    <source>
        <dbReference type="ARBA" id="ARBA00022989"/>
    </source>
</evidence>
<evidence type="ECO:0000256" key="5">
    <source>
        <dbReference type="ARBA" id="ARBA00023136"/>
    </source>
</evidence>
<dbReference type="Proteomes" id="UP000037540">
    <property type="component" value="Unassembled WGS sequence"/>
</dbReference>
<evidence type="ECO:0000256" key="6">
    <source>
        <dbReference type="ARBA" id="ARBA00023224"/>
    </source>
</evidence>
<evidence type="ECO:0000256" key="1">
    <source>
        <dbReference type="ARBA" id="ARBA00004651"/>
    </source>
</evidence>
<keyword evidence="5 10" id="KW-0472">Membrane</keyword>
<feature type="domain" description="Methyl-accepting transducer" evidence="11">
    <location>
        <begin position="388"/>
        <end position="645"/>
    </location>
</feature>
<dbReference type="GO" id="GO:0005886">
    <property type="term" value="C:plasma membrane"/>
    <property type="evidence" value="ECO:0007669"/>
    <property type="project" value="UniProtKB-SubCell"/>
</dbReference>
<dbReference type="InterPro" id="IPR004089">
    <property type="entry name" value="MCPsignal_dom"/>
</dbReference>
<dbReference type="InterPro" id="IPR003660">
    <property type="entry name" value="HAMP_dom"/>
</dbReference>
<feature type="transmembrane region" description="Helical" evidence="10">
    <location>
        <begin position="293"/>
        <end position="315"/>
    </location>
</feature>
<dbReference type="CDD" id="cd06225">
    <property type="entry name" value="HAMP"/>
    <property type="match status" value="1"/>
</dbReference>
<accession>A0A9Q1UX29</accession>
<proteinExistence type="inferred from homology"/>
<dbReference type="Gene3D" id="1.10.287.950">
    <property type="entry name" value="Methyl-accepting chemotaxis protein"/>
    <property type="match status" value="1"/>
</dbReference>
<dbReference type="CDD" id="cd11386">
    <property type="entry name" value="MCP_signal"/>
    <property type="match status" value="1"/>
</dbReference>
<dbReference type="PROSITE" id="PS50111">
    <property type="entry name" value="CHEMOTAXIS_TRANSDUC_2"/>
    <property type="match status" value="1"/>
</dbReference>
<dbReference type="OrthoDB" id="369336at2"/>
<evidence type="ECO:0000259" key="12">
    <source>
        <dbReference type="PROSITE" id="PS50885"/>
    </source>
</evidence>
<evidence type="ECO:0000256" key="9">
    <source>
        <dbReference type="SAM" id="Coils"/>
    </source>
</evidence>
<dbReference type="Pfam" id="PF17203">
    <property type="entry name" value="sCache_3_2"/>
    <property type="match status" value="1"/>
</dbReference>
<dbReference type="AlphaFoldDB" id="A0A9Q1UX29"/>
<feature type="domain" description="HAMP" evidence="12">
    <location>
        <begin position="317"/>
        <end position="369"/>
    </location>
</feature>
<keyword evidence="4 10" id="KW-1133">Transmembrane helix</keyword>
<dbReference type="InterPro" id="IPR033463">
    <property type="entry name" value="sCache_3"/>
</dbReference>
<evidence type="ECO:0000313" key="13">
    <source>
        <dbReference type="EMBL" id="KOA84850.1"/>
    </source>
</evidence>
<reference evidence="13 14" key="1">
    <citation type="submission" date="2015-07" db="EMBL/GenBank/DDBJ databases">
        <title>Draft genome sequences of 17 French Clostridium botulinum group III.</title>
        <authorList>
            <person name="Woudstra C."/>
            <person name="Le Marechal C."/>
            <person name="Souillard R."/>
            <person name="Bayon-Auboyer M.-H."/>
            <person name="Dessouter D."/>
            <person name="Fach P."/>
        </authorList>
    </citation>
    <scope>NUCLEOTIDE SEQUENCE [LARGE SCALE GENOMIC DNA]</scope>
    <source>
        <strain evidence="13 14">12LNRI-CD</strain>
    </source>
</reference>
<sequence>MKSTKILNKSSIKTKVLIIPLIVMFVVISIISTMTIQISKRKLIKQVEGEGINLARQISATAGNNITFLDGIDKELDNRIFTLGNFINSNITIINNEYIQKLCDDFEIDQINISDSNGTVIFSNLNQLIGKNFNSSNSVAVSVLKGEKNKCSEKIRKGKTTGKYYKFGYIRKTDGGIIQIGLLAEKVYKLQNSLDLQNLIEKLEAEKNLEYALFINKEFKMVAHSDKSRIGKVSDDTDTRNAVKDGKVYLSKFKYKGNNVYDIIVPVYKEGVNIGSVNVGLSLKEVDQIINQIVKIIIVLTVIFLGLLVVIMKLLSNSIVKPIDRLVKVCKKVSNGQLDIEINVDSKDEIGILSKSFKDMCDNVKSTVGTIKEAGNKVEKMSEHLKDNADKMTNITSEVAIVVQEIAEGSSNQTDDLSEVVSYMTNLSDELENIYEKILNVKKNSDDTENKVKIGKKEINILLDSIKNVSDAFMTVSSKVTGLSNSIAQIGGITDAINSISEQTNLLALNAAIEAARAGEAGKGFAVVADEVRKLAEQSKESTCQIQNLIHNIKHETDNVIDTSNQVEELVTQQTDIAQNTIISFNDMLKSVSQISPLVDDVHNSIENTNDSKNVVLDKIKNISVLSEKIAASSEEIAASSEEVSVGASEMSNYALNLTDVVDNLNEETNKFSI</sequence>
<feature type="coiled-coil region" evidence="9">
    <location>
        <begin position="424"/>
        <end position="451"/>
    </location>
</feature>
<evidence type="ECO:0000256" key="3">
    <source>
        <dbReference type="ARBA" id="ARBA00022692"/>
    </source>
</evidence>
<dbReference type="GO" id="GO:0007165">
    <property type="term" value="P:signal transduction"/>
    <property type="evidence" value="ECO:0007669"/>
    <property type="project" value="UniProtKB-KW"/>
</dbReference>
<dbReference type="Pfam" id="PF00015">
    <property type="entry name" value="MCPsignal"/>
    <property type="match status" value="1"/>
</dbReference>
<dbReference type="SMART" id="SM00283">
    <property type="entry name" value="MA"/>
    <property type="match status" value="1"/>
</dbReference>
<dbReference type="SUPFAM" id="SSF58104">
    <property type="entry name" value="Methyl-accepting chemotaxis protein (MCP) signaling domain"/>
    <property type="match status" value="1"/>
</dbReference>
<comment type="subcellular location">
    <subcellularLocation>
        <location evidence="1">Cell membrane</location>
        <topology evidence="1">Multi-pass membrane protein</topology>
    </subcellularLocation>
</comment>
<keyword evidence="6 8" id="KW-0807">Transducer</keyword>
<organism evidence="13 14">
    <name type="scientific">Clostridium botulinum</name>
    <dbReference type="NCBI Taxonomy" id="1491"/>
    <lineage>
        <taxon>Bacteria</taxon>
        <taxon>Bacillati</taxon>
        <taxon>Bacillota</taxon>
        <taxon>Clostridia</taxon>
        <taxon>Eubacteriales</taxon>
        <taxon>Clostridiaceae</taxon>
        <taxon>Clostridium</taxon>
    </lineage>
</organism>
<dbReference type="Gene3D" id="6.10.340.10">
    <property type="match status" value="1"/>
</dbReference>
<dbReference type="PANTHER" id="PTHR32089:SF112">
    <property type="entry name" value="LYSOZYME-LIKE PROTEIN-RELATED"/>
    <property type="match status" value="1"/>
</dbReference>
<evidence type="ECO:0000256" key="10">
    <source>
        <dbReference type="SAM" id="Phobius"/>
    </source>
</evidence>
<keyword evidence="3 10" id="KW-0812">Transmembrane</keyword>
<comment type="similarity">
    <text evidence="7">Belongs to the methyl-accepting chemotaxis (MCP) protein family.</text>
</comment>
<evidence type="ECO:0000256" key="2">
    <source>
        <dbReference type="ARBA" id="ARBA00022475"/>
    </source>
</evidence>
<dbReference type="RefSeq" id="WP_013725831.1">
    <property type="nucleotide sequence ID" value="NZ_LGVO01000073.1"/>
</dbReference>
<evidence type="ECO:0000256" key="7">
    <source>
        <dbReference type="ARBA" id="ARBA00029447"/>
    </source>
</evidence>
<evidence type="ECO:0000259" key="11">
    <source>
        <dbReference type="PROSITE" id="PS50111"/>
    </source>
</evidence>
<dbReference type="PANTHER" id="PTHR32089">
    <property type="entry name" value="METHYL-ACCEPTING CHEMOTAXIS PROTEIN MCPB"/>
    <property type="match status" value="1"/>
</dbReference>
<comment type="caution">
    <text evidence="13">The sequence shown here is derived from an EMBL/GenBank/DDBJ whole genome shotgun (WGS) entry which is preliminary data.</text>
</comment>
<name>A0A9Q1UX29_CLOBO</name>
<dbReference type="InterPro" id="IPR029151">
    <property type="entry name" value="Sensor-like_sf"/>
</dbReference>
<protein>
    <submittedName>
        <fullName evidence="13">Chemotaxis protein</fullName>
    </submittedName>
</protein>
<feature type="transmembrane region" description="Helical" evidence="10">
    <location>
        <begin position="16"/>
        <end position="36"/>
    </location>
</feature>
<evidence type="ECO:0000313" key="14">
    <source>
        <dbReference type="Proteomes" id="UP000037540"/>
    </source>
</evidence>
<dbReference type="SMART" id="SM00304">
    <property type="entry name" value="HAMP"/>
    <property type="match status" value="1"/>
</dbReference>
<dbReference type="Pfam" id="PF00672">
    <property type="entry name" value="HAMP"/>
    <property type="match status" value="1"/>
</dbReference>
<gene>
    <name evidence="13" type="ORF">ADU74_10700</name>
</gene>
<keyword evidence="9" id="KW-0175">Coiled coil</keyword>
<evidence type="ECO:0000256" key="8">
    <source>
        <dbReference type="PROSITE-ProRule" id="PRU00284"/>
    </source>
</evidence>
<dbReference type="Gene3D" id="3.30.450.20">
    <property type="entry name" value="PAS domain"/>
    <property type="match status" value="1"/>
</dbReference>
<dbReference type="SUPFAM" id="SSF103190">
    <property type="entry name" value="Sensory domain-like"/>
    <property type="match status" value="2"/>
</dbReference>
<dbReference type="PROSITE" id="PS50885">
    <property type="entry name" value="HAMP"/>
    <property type="match status" value="1"/>
</dbReference>